<evidence type="ECO:0000313" key="10">
    <source>
        <dbReference type="EMBL" id="SEG56749.1"/>
    </source>
</evidence>
<feature type="binding site" evidence="8">
    <location>
        <position position="85"/>
    </location>
    <ligand>
        <name>[4Fe-4S] cluster</name>
        <dbReference type="ChEBI" id="CHEBI:49883"/>
        <label>1</label>
    </ligand>
</feature>
<organism evidence="10 11">
    <name type="scientific">Bryocella elongata</name>
    <dbReference type="NCBI Taxonomy" id="863522"/>
    <lineage>
        <taxon>Bacteria</taxon>
        <taxon>Pseudomonadati</taxon>
        <taxon>Acidobacteriota</taxon>
        <taxon>Terriglobia</taxon>
        <taxon>Terriglobales</taxon>
        <taxon>Acidobacteriaceae</taxon>
        <taxon>Bryocella</taxon>
    </lineage>
</organism>
<dbReference type="InterPro" id="IPR017896">
    <property type="entry name" value="4Fe4S_Fe-S-bd"/>
</dbReference>
<comment type="cofactor">
    <cofactor evidence="8">
        <name>[4Fe-4S] cluster</name>
        <dbReference type="ChEBI" id="CHEBI:49883"/>
    </cofactor>
    <text evidence="8">Binds 2 [4Fe-4S] clusters per subunit.</text>
</comment>
<reference evidence="10 11" key="1">
    <citation type="submission" date="2016-10" db="EMBL/GenBank/DDBJ databases">
        <authorList>
            <person name="de Groot N.N."/>
        </authorList>
    </citation>
    <scope>NUCLEOTIDE SEQUENCE [LARGE SCALE GENOMIC DNA]</scope>
    <source>
        <strain evidence="10 11">DSM 22489</strain>
    </source>
</reference>
<keyword evidence="8" id="KW-0874">Quinone</keyword>
<feature type="binding site" evidence="8">
    <location>
        <position position="82"/>
    </location>
    <ligand>
        <name>[4Fe-4S] cluster</name>
        <dbReference type="ChEBI" id="CHEBI:49883"/>
        <label>1</label>
    </ligand>
</feature>
<gene>
    <name evidence="8" type="primary">nuoI</name>
    <name evidence="10" type="ORF">SAMN05421819_3591</name>
</gene>
<dbReference type="Gene3D" id="3.30.70.3270">
    <property type="match status" value="1"/>
</dbReference>
<dbReference type="PROSITE" id="PS00198">
    <property type="entry name" value="4FE4S_FER_1"/>
    <property type="match status" value="1"/>
</dbReference>
<comment type="catalytic activity">
    <reaction evidence="8">
        <text>a quinone + NADH + 5 H(+)(in) = a quinol + NAD(+) + 4 H(+)(out)</text>
        <dbReference type="Rhea" id="RHEA:57888"/>
        <dbReference type="ChEBI" id="CHEBI:15378"/>
        <dbReference type="ChEBI" id="CHEBI:24646"/>
        <dbReference type="ChEBI" id="CHEBI:57540"/>
        <dbReference type="ChEBI" id="CHEBI:57945"/>
        <dbReference type="ChEBI" id="CHEBI:132124"/>
    </reaction>
</comment>
<evidence type="ECO:0000256" key="7">
    <source>
        <dbReference type="ARBA" id="ARBA00023014"/>
    </source>
</evidence>
<dbReference type="EC" id="7.1.1.-" evidence="8"/>
<dbReference type="HAMAP" id="MF_01351">
    <property type="entry name" value="NDH1_NuoI"/>
    <property type="match status" value="1"/>
</dbReference>
<keyword evidence="6 8" id="KW-0408">Iron</keyword>
<dbReference type="AlphaFoldDB" id="A0A1H6B7D0"/>
<evidence type="ECO:0000256" key="5">
    <source>
        <dbReference type="ARBA" id="ARBA00022967"/>
    </source>
</evidence>
<comment type="subunit">
    <text evidence="8">NDH-1 is composed of 14 different subunits. Subunits NuoA, H, J, K, L, M, N constitute the membrane sector of the complex.</text>
</comment>
<dbReference type="GO" id="GO:0005886">
    <property type="term" value="C:plasma membrane"/>
    <property type="evidence" value="ECO:0007669"/>
    <property type="project" value="UniProtKB-SubCell"/>
</dbReference>
<dbReference type="InterPro" id="IPR010226">
    <property type="entry name" value="NADH_quinone_OxRdtase_chainI"/>
</dbReference>
<feature type="binding site" evidence="8">
    <location>
        <position position="127"/>
    </location>
    <ligand>
        <name>[4Fe-4S] cluster</name>
        <dbReference type="ChEBI" id="CHEBI:49883"/>
        <label>2</label>
    </ligand>
</feature>
<dbReference type="EMBL" id="FNVA01000006">
    <property type="protein sequence ID" value="SEG56749.1"/>
    <property type="molecule type" value="Genomic_DNA"/>
</dbReference>
<keyword evidence="8" id="KW-0520">NAD</keyword>
<comment type="similarity">
    <text evidence="1 8">Belongs to the complex I 23 kDa subunit family.</text>
</comment>
<proteinExistence type="inferred from homology"/>
<dbReference type="InterPro" id="IPR017900">
    <property type="entry name" value="4Fe4S_Fe_S_CS"/>
</dbReference>
<keyword evidence="8" id="KW-1003">Cell membrane</keyword>
<keyword evidence="5 8" id="KW-1278">Translocase</keyword>
<dbReference type="PROSITE" id="PS51379">
    <property type="entry name" value="4FE4S_FER_2"/>
    <property type="match status" value="2"/>
</dbReference>
<dbReference type="PANTHER" id="PTHR10849:SF20">
    <property type="entry name" value="NADH DEHYDROGENASE [UBIQUINONE] IRON-SULFUR PROTEIN 8, MITOCHONDRIAL"/>
    <property type="match status" value="1"/>
</dbReference>
<evidence type="ECO:0000256" key="2">
    <source>
        <dbReference type="ARBA" id="ARBA00022485"/>
    </source>
</evidence>
<feature type="domain" description="4Fe-4S ferredoxin-type" evidence="9">
    <location>
        <begin position="118"/>
        <end position="147"/>
    </location>
</feature>
<dbReference type="GO" id="GO:0005506">
    <property type="term" value="F:iron ion binding"/>
    <property type="evidence" value="ECO:0007669"/>
    <property type="project" value="UniProtKB-UniRule"/>
</dbReference>
<keyword evidence="11" id="KW-1185">Reference proteome</keyword>
<keyword evidence="3 8" id="KW-0479">Metal-binding</keyword>
<dbReference type="PANTHER" id="PTHR10849">
    <property type="entry name" value="NADH DEHYDROGENASE UBIQUINONE IRON-SULFUR PROTEIN 8, MITOCHONDRIAL"/>
    <property type="match status" value="1"/>
</dbReference>
<evidence type="ECO:0000256" key="1">
    <source>
        <dbReference type="ARBA" id="ARBA00010277"/>
    </source>
</evidence>
<dbReference type="GO" id="GO:0048038">
    <property type="term" value="F:quinone binding"/>
    <property type="evidence" value="ECO:0007669"/>
    <property type="project" value="UniProtKB-KW"/>
</dbReference>
<keyword evidence="8" id="KW-0472">Membrane</keyword>
<sequence>MVSIFEGMIGRAGDVPYTFLMSIVKNIAAIAQGMSITLREGFQPTEVENYPDGKGPLRGAVLQERFRGKHQLQRDENGLEKCVACFLCAAACPANCIYIEAADNTEAKRISSAERYAQVYNIDYNRCIFCGYCVEACPTDAITHGHGFELASLNATGMVMRKEDLLVSVPAGLPRSDKEQAEVLA</sequence>
<comment type="subcellular location">
    <subcellularLocation>
        <location evidence="8">Cell membrane</location>
        <topology evidence="8">Peripheral membrane protein</topology>
    </subcellularLocation>
</comment>
<dbReference type="Pfam" id="PF12838">
    <property type="entry name" value="Fer4_7"/>
    <property type="match status" value="1"/>
</dbReference>
<feature type="binding site" evidence="8">
    <location>
        <position position="133"/>
    </location>
    <ligand>
        <name>[4Fe-4S] cluster</name>
        <dbReference type="ChEBI" id="CHEBI:49883"/>
        <label>2</label>
    </ligand>
</feature>
<feature type="binding site" evidence="8">
    <location>
        <position position="130"/>
    </location>
    <ligand>
        <name>[4Fe-4S] cluster</name>
        <dbReference type="ChEBI" id="CHEBI:49883"/>
        <label>2</label>
    </ligand>
</feature>
<dbReference type="SUPFAM" id="SSF54862">
    <property type="entry name" value="4Fe-4S ferredoxins"/>
    <property type="match status" value="1"/>
</dbReference>
<dbReference type="GO" id="GO:0051539">
    <property type="term" value="F:4 iron, 4 sulfur cluster binding"/>
    <property type="evidence" value="ECO:0007669"/>
    <property type="project" value="UniProtKB-KW"/>
</dbReference>
<keyword evidence="8" id="KW-0830">Ubiquinone</keyword>
<keyword evidence="4" id="KW-0677">Repeat</keyword>
<evidence type="ECO:0000259" key="9">
    <source>
        <dbReference type="PROSITE" id="PS51379"/>
    </source>
</evidence>
<dbReference type="NCBIfam" id="TIGR01971">
    <property type="entry name" value="NuoI"/>
    <property type="match status" value="1"/>
</dbReference>
<evidence type="ECO:0000313" key="11">
    <source>
        <dbReference type="Proteomes" id="UP000236728"/>
    </source>
</evidence>
<feature type="binding site" evidence="8">
    <location>
        <position position="92"/>
    </location>
    <ligand>
        <name>[4Fe-4S] cluster</name>
        <dbReference type="ChEBI" id="CHEBI:49883"/>
        <label>2</label>
    </ligand>
</feature>
<protein>
    <recommendedName>
        <fullName evidence="8">NADH-quinone oxidoreductase subunit I</fullName>
        <ecNumber evidence="8">7.1.1.-</ecNumber>
    </recommendedName>
    <alternativeName>
        <fullName evidence="8">NADH dehydrogenase I subunit I</fullName>
    </alternativeName>
    <alternativeName>
        <fullName evidence="8">NDH-1 subunit I</fullName>
    </alternativeName>
</protein>
<dbReference type="Proteomes" id="UP000236728">
    <property type="component" value="Unassembled WGS sequence"/>
</dbReference>
<evidence type="ECO:0000256" key="8">
    <source>
        <dbReference type="HAMAP-Rule" id="MF_01351"/>
    </source>
</evidence>
<accession>A0A1H6B7D0</accession>
<dbReference type="GO" id="GO:0050136">
    <property type="term" value="F:NADH dehydrogenase (quinone) (non-electrogenic) activity"/>
    <property type="evidence" value="ECO:0007669"/>
    <property type="project" value="UniProtKB-UniRule"/>
</dbReference>
<evidence type="ECO:0000256" key="6">
    <source>
        <dbReference type="ARBA" id="ARBA00023004"/>
    </source>
</evidence>
<name>A0A1H6B7D0_9BACT</name>
<keyword evidence="7 8" id="KW-0411">Iron-sulfur</keyword>
<keyword evidence="2 8" id="KW-0004">4Fe-4S</keyword>
<feature type="binding site" evidence="8">
    <location>
        <position position="88"/>
    </location>
    <ligand>
        <name>[4Fe-4S] cluster</name>
        <dbReference type="ChEBI" id="CHEBI:49883"/>
        <label>1</label>
    </ligand>
</feature>
<feature type="binding site" evidence="8">
    <location>
        <position position="137"/>
    </location>
    <ligand>
        <name>[4Fe-4S] cluster</name>
        <dbReference type="ChEBI" id="CHEBI:49883"/>
        <label>1</label>
    </ligand>
</feature>
<evidence type="ECO:0000256" key="3">
    <source>
        <dbReference type="ARBA" id="ARBA00022723"/>
    </source>
</evidence>
<feature type="domain" description="4Fe-4S ferredoxin-type" evidence="9">
    <location>
        <begin position="70"/>
        <end position="102"/>
    </location>
</feature>
<comment type="function">
    <text evidence="8">NDH-1 shuttles electrons from NADH, via FMN and iron-sulfur (Fe-S) centers, to quinones in the respiratory chain. The immediate electron acceptor for the enzyme in this species is believed to be ubiquinone. Couples the redox reaction to proton translocation (for every two electrons transferred, four hydrogen ions are translocated across the cytoplasmic membrane), and thus conserves the redox energy in a proton gradient.</text>
</comment>
<evidence type="ECO:0000256" key="4">
    <source>
        <dbReference type="ARBA" id="ARBA00022737"/>
    </source>
</evidence>
<dbReference type="GO" id="GO:0009060">
    <property type="term" value="P:aerobic respiration"/>
    <property type="evidence" value="ECO:0007669"/>
    <property type="project" value="TreeGrafter"/>
</dbReference>